<dbReference type="OrthoDB" id="6366728at2759"/>
<keyword evidence="1" id="KW-0472">Membrane</keyword>
<evidence type="ECO:0000313" key="2">
    <source>
        <dbReference type="EMBL" id="CAB3372969.1"/>
    </source>
</evidence>
<evidence type="ECO:0008006" key="4">
    <source>
        <dbReference type="Google" id="ProtNLM"/>
    </source>
</evidence>
<comment type="caution">
    <text evidence="2">The sequence shown here is derived from an EMBL/GenBank/DDBJ whole genome shotgun (WGS) entry which is preliminary data.</text>
</comment>
<feature type="transmembrane region" description="Helical" evidence="1">
    <location>
        <begin position="98"/>
        <end position="120"/>
    </location>
</feature>
<accession>A0A8S1CY35</accession>
<gene>
    <name evidence="2" type="ORF">CLODIP_2_CD12588</name>
</gene>
<protein>
    <recommendedName>
        <fullName evidence="4">Gustatory receptor</fullName>
    </recommendedName>
</protein>
<reference evidence="2 3" key="1">
    <citation type="submission" date="2020-04" db="EMBL/GenBank/DDBJ databases">
        <authorList>
            <person name="Alioto T."/>
            <person name="Alioto T."/>
            <person name="Gomez Garrido J."/>
        </authorList>
    </citation>
    <scope>NUCLEOTIDE SEQUENCE [LARGE SCALE GENOMIC DNA]</scope>
</reference>
<dbReference type="AlphaFoldDB" id="A0A8S1CY35"/>
<organism evidence="2 3">
    <name type="scientific">Cloeon dipterum</name>
    <dbReference type="NCBI Taxonomy" id="197152"/>
    <lineage>
        <taxon>Eukaryota</taxon>
        <taxon>Metazoa</taxon>
        <taxon>Ecdysozoa</taxon>
        <taxon>Arthropoda</taxon>
        <taxon>Hexapoda</taxon>
        <taxon>Insecta</taxon>
        <taxon>Pterygota</taxon>
        <taxon>Palaeoptera</taxon>
        <taxon>Ephemeroptera</taxon>
        <taxon>Pisciforma</taxon>
        <taxon>Baetidae</taxon>
        <taxon>Cloeon</taxon>
    </lineage>
</organism>
<keyword evidence="3" id="KW-1185">Reference proteome</keyword>
<dbReference type="Proteomes" id="UP000494165">
    <property type="component" value="Unassembled WGS sequence"/>
</dbReference>
<name>A0A8S1CY35_9INSE</name>
<feature type="transmembrane region" description="Helical" evidence="1">
    <location>
        <begin position="214"/>
        <end position="233"/>
    </location>
</feature>
<proteinExistence type="predicted"/>
<evidence type="ECO:0000313" key="3">
    <source>
        <dbReference type="Proteomes" id="UP000494165"/>
    </source>
</evidence>
<keyword evidence="1" id="KW-0812">Transmembrane</keyword>
<keyword evidence="1" id="KW-1133">Transmembrane helix</keyword>
<dbReference type="EMBL" id="CADEPI010000079">
    <property type="protein sequence ID" value="CAB3372969.1"/>
    <property type="molecule type" value="Genomic_DNA"/>
</dbReference>
<evidence type="ECO:0000256" key="1">
    <source>
        <dbReference type="SAM" id="Phobius"/>
    </source>
</evidence>
<feature type="transmembrane region" description="Helical" evidence="1">
    <location>
        <begin position="132"/>
        <end position="152"/>
    </location>
</feature>
<sequence length="248" mass="28834">MSSSYAEYKSFFHEVTLSDLRECFSAYYKILALLQTNMLISVFAKILAEMIESINQSILTISKSPPATKIEIIFLRQSLSEICSLVDAISSVFHPLTVFFVPVLFFIYLVDFYYFVVVVLSLESYYKNSELLIAYACGSWIVLLTFNICYLCTRCQKVTNEIEKVKNNLYHMEMHFESSSYLKNQRHTQFAYFYCESVHYSTRFNVFGAQKIDMALLIEFASVFIYLATLLQFHQSTMSVDSSQYHNT</sequence>